<protein>
    <recommendedName>
        <fullName evidence="9">Vesicle transport protein</fullName>
    </recommendedName>
</protein>
<evidence type="ECO:0000256" key="7">
    <source>
        <dbReference type="ARBA" id="ARBA00023136"/>
    </source>
</evidence>
<evidence type="ECO:0000313" key="10">
    <source>
        <dbReference type="EMBL" id="OXA58592.1"/>
    </source>
</evidence>
<evidence type="ECO:0000256" key="4">
    <source>
        <dbReference type="ARBA" id="ARBA00022692"/>
    </source>
</evidence>
<evidence type="ECO:0000256" key="6">
    <source>
        <dbReference type="ARBA" id="ARBA00022989"/>
    </source>
</evidence>
<keyword evidence="7 9" id="KW-0472">Membrane</keyword>
<dbReference type="InterPro" id="IPR007305">
    <property type="entry name" value="Vesicle_transpt_Got1/SFT2"/>
</dbReference>
<dbReference type="GO" id="GO:0015031">
    <property type="term" value="P:protein transport"/>
    <property type="evidence" value="ECO:0007669"/>
    <property type="project" value="UniProtKB-KW"/>
</dbReference>
<evidence type="ECO:0000256" key="9">
    <source>
        <dbReference type="RuleBase" id="RU363111"/>
    </source>
</evidence>
<dbReference type="OMA" id="LIWYVIT"/>
<accession>A0A226ELS6</accession>
<comment type="function">
    <text evidence="1 9">May be involved in fusion of retrograde transport vesicles derived from an endocytic compartment with the Golgi complex.</text>
</comment>
<dbReference type="PANTHER" id="PTHR23137:SF36">
    <property type="entry name" value="VESICLE TRANSPORT PROTEIN SFT2C"/>
    <property type="match status" value="1"/>
</dbReference>
<dbReference type="STRING" id="158441.A0A226ELS6"/>
<feature type="transmembrane region" description="Helical" evidence="9">
    <location>
        <begin position="171"/>
        <end position="189"/>
    </location>
</feature>
<evidence type="ECO:0000256" key="5">
    <source>
        <dbReference type="ARBA" id="ARBA00022927"/>
    </source>
</evidence>
<keyword evidence="6 9" id="KW-1133">Transmembrane helix</keyword>
<feature type="transmembrane region" description="Helical" evidence="9">
    <location>
        <begin position="137"/>
        <end position="159"/>
    </location>
</feature>
<dbReference type="OrthoDB" id="660759at2759"/>
<evidence type="ECO:0000256" key="1">
    <source>
        <dbReference type="ARBA" id="ARBA00003566"/>
    </source>
</evidence>
<dbReference type="GO" id="GO:0016020">
    <property type="term" value="C:membrane"/>
    <property type="evidence" value="ECO:0007669"/>
    <property type="project" value="UniProtKB-SubCell"/>
</dbReference>
<keyword evidence="5 9" id="KW-0653">Protein transport</keyword>
<dbReference type="Pfam" id="PF04178">
    <property type="entry name" value="Got1"/>
    <property type="match status" value="1"/>
</dbReference>
<dbReference type="EMBL" id="LNIX01000003">
    <property type="protein sequence ID" value="OXA58592.1"/>
    <property type="molecule type" value="Genomic_DNA"/>
</dbReference>
<dbReference type="AlphaFoldDB" id="A0A226ELS6"/>
<evidence type="ECO:0000256" key="2">
    <source>
        <dbReference type="ARBA" id="ARBA00004141"/>
    </source>
</evidence>
<evidence type="ECO:0000256" key="8">
    <source>
        <dbReference type="ARBA" id="ARBA00025800"/>
    </source>
</evidence>
<evidence type="ECO:0000256" key="3">
    <source>
        <dbReference type="ARBA" id="ARBA00022448"/>
    </source>
</evidence>
<dbReference type="PANTHER" id="PTHR23137">
    <property type="entry name" value="VESICLE TRANSPORT PROTEIN-RELATED"/>
    <property type="match status" value="1"/>
</dbReference>
<proteinExistence type="inferred from homology"/>
<evidence type="ECO:0000313" key="11">
    <source>
        <dbReference type="Proteomes" id="UP000198287"/>
    </source>
</evidence>
<dbReference type="InterPro" id="IPR011691">
    <property type="entry name" value="Vesicle_transpt_SFT2"/>
</dbReference>
<feature type="transmembrane region" description="Helical" evidence="9">
    <location>
        <begin position="106"/>
        <end position="131"/>
    </location>
</feature>
<dbReference type="Proteomes" id="UP000198287">
    <property type="component" value="Unassembled WGS sequence"/>
</dbReference>
<comment type="caution">
    <text evidence="10">The sequence shown here is derived from an EMBL/GenBank/DDBJ whole genome shotgun (WGS) entry which is preliminary data.</text>
</comment>
<dbReference type="GO" id="GO:0012505">
    <property type="term" value="C:endomembrane system"/>
    <property type="evidence" value="ECO:0007669"/>
    <property type="project" value="UniProtKB-ARBA"/>
</dbReference>
<feature type="transmembrane region" description="Helical" evidence="9">
    <location>
        <begin position="195"/>
        <end position="216"/>
    </location>
</feature>
<reference evidence="10 11" key="1">
    <citation type="submission" date="2015-12" db="EMBL/GenBank/DDBJ databases">
        <title>The genome of Folsomia candida.</title>
        <authorList>
            <person name="Faddeeva A."/>
            <person name="Derks M.F."/>
            <person name="Anvar Y."/>
            <person name="Smit S."/>
            <person name="Van Straalen N."/>
            <person name="Roelofs D."/>
        </authorList>
    </citation>
    <scope>NUCLEOTIDE SEQUENCE [LARGE SCALE GENOMIC DNA]</scope>
    <source>
        <strain evidence="10 11">VU population</strain>
        <tissue evidence="10">Whole body</tissue>
    </source>
</reference>
<dbReference type="GO" id="GO:0005737">
    <property type="term" value="C:cytoplasm"/>
    <property type="evidence" value="ECO:0007669"/>
    <property type="project" value="UniProtKB-ARBA"/>
</dbReference>
<organism evidence="10 11">
    <name type="scientific">Folsomia candida</name>
    <name type="common">Springtail</name>
    <dbReference type="NCBI Taxonomy" id="158441"/>
    <lineage>
        <taxon>Eukaryota</taxon>
        <taxon>Metazoa</taxon>
        <taxon>Ecdysozoa</taxon>
        <taxon>Arthropoda</taxon>
        <taxon>Hexapoda</taxon>
        <taxon>Collembola</taxon>
        <taxon>Entomobryomorpha</taxon>
        <taxon>Isotomoidea</taxon>
        <taxon>Isotomidae</taxon>
        <taxon>Proisotominae</taxon>
        <taxon>Folsomia</taxon>
    </lineage>
</organism>
<keyword evidence="3 9" id="KW-0813">Transport</keyword>
<dbReference type="GO" id="GO:0016192">
    <property type="term" value="P:vesicle-mediated transport"/>
    <property type="evidence" value="ECO:0007669"/>
    <property type="project" value="InterPro"/>
</dbReference>
<comment type="subcellular location">
    <subcellularLocation>
        <location evidence="2 9">Membrane</location>
        <topology evidence="2 9">Multi-pass membrane protein</topology>
    </subcellularLocation>
</comment>
<keyword evidence="4 9" id="KW-0812">Transmembrane</keyword>
<keyword evidence="11" id="KW-1185">Reference proteome</keyword>
<name>A0A226ELS6_FOLCA</name>
<gene>
    <name evidence="10" type="ORF">Fcan01_07861</name>
</gene>
<sequence>MSRGGAVEISFDVDDDDTNATSELEEYLLEQQKRPNGVSGFFSNVGSGIQRILPRKIGGTTGSIQDDIALRFGSLFGSTTSLDSSAPSQPPPTSSGWFTLSRKERIIGFFVLLGLGILFFTLSSLYIPVLIFAARKFSIFFTLGSLFTFASLSVLWGFTSFIKHLVSPERLPFTGMYLGSLIATLYFAIGLQSYVLTIVGIILQIVSLLSFIVSYLPGGVSGIKYLVQMITSSVGRSLPI</sequence>
<comment type="similarity">
    <text evidence="8 9">Belongs to the SFT2 family.</text>
</comment>